<dbReference type="Proteomes" id="UP001218218">
    <property type="component" value="Unassembled WGS sequence"/>
</dbReference>
<sequence length="200" mass="21846">PSTDHTNQTIRWVDCHDKVPELLVPELNLTDTTFPGNLPSNLFCGEMDVPIDYTKPFDTATNNITIGFVMNRPPKTASGLIFYHAGGPGENAAAQAWANALNISSAFFGLEDVDFLAINTRGIQLSNPLNLSSVTHSPKRIHSPTTQDKFDQYQAAMTNFYSAAINDSTPAGIMEHVGTIAVIQDWDSVRAVLGYEKVSF</sequence>
<dbReference type="EMBL" id="JARIHO010000099">
    <property type="protein sequence ID" value="KAJ7304764.1"/>
    <property type="molecule type" value="Genomic_DNA"/>
</dbReference>
<feature type="non-terminal residue" evidence="1">
    <location>
        <position position="200"/>
    </location>
</feature>
<protein>
    <submittedName>
        <fullName evidence="1">Uncharacterized protein</fullName>
    </submittedName>
</protein>
<accession>A0AAD6Z393</accession>
<organism evidence="1 2">
    <name type="scientific">Mycena albidolilacea</name>
    <dbReference type="NCBI Taxonomy" id="1033008"/>
    <lineage>
        <taxon>Eukaryota</taxon>
        <taxon>Fungi</taxon>
        <taxon>Dikarya</taxon>
        <taxon>Basidiomycota</taxon>
        <taxon>Agaricomycotina</taxon>
        <taxon>Agaricomycetes</taxon>
        <taxon>Agaricomycetidae</taxon>
        <taxon>Agaricales</taxon>
        <taxon>Marasmiineae</taxon>
        <taxon>Mycenaceae</taxon>
        <taxon>Mycena</taxon>
    </lineage>
</organism>
<keyword evidence="2" id="KW-1185">Reference proteome</keyword>
<name>A0AAD6Z393_9AGAR</name>
<evidence type="ECO:0000313" key="1">
    <source>
        <dbReference type="EMBL" id="KAJ7304764.1"/>
    </source>
</evidence>
<feature type="non-terminal residue" evidence="1">
    <location>
        <position position="1"/>
    </location>
</feature>
<dbReference type="AlphaFoldDB" id="A0AAD6Z393"/>
<comment type="caution">
    <text evidence="1">The sequence shown here is derived from an EMBL/GenBank/DDBJ whole genome shotgun (WGS) entry which is preliminary data.</text>
</comment>
<evidence type="ECO:0000313" key="2">
    <source>
        <dbReference type="Proteomes" id="UP001218218"/>
    </source>
</evidence>
<proteinExistence type="predicted"/>
<reference evidence="1" key="1">
    <citation type="submission" date="2023-03" db="EMBL/GenBank/DDBJ databases">
        <title>Massive genome expansion in bonnet fungi (Mycena s.s.) driven by repeated elements and novel gene families across ecological guilds.</title>
        <authorList>
            <consortium name="Lawrence Berkeley National Laboratory"/>
            <person name="Harder C.B."/>
            <person name="Miyauchi S."/>
            <person name="Viragh M."/>
            <person name="Kuo A."/>
            <person name="Thoen E."/>
            <person name="Andreopoulos B."/>
            <person name="Lu D."/>
            <person name="Skrede I."/>
            <person name="Drula E."/>
            <person name="Henrissat B."/>
            <person name="Morin E."/>
            <person name="Kohler A."/>
            <person name="Barry K."/>
            <person name="LaButti K."/>
            <person name="Morin E."/>
            <person name="Salamov A."/>
            <person name="Lipzen A."/>
            <person name="Mereny Z."/>
            <person name="Hegedus B."/>
            <person name="Baldrian P."/>
            <person name="Stursova M."/>
            <person name="Weitz H."/>
            <person name="Taylor A."/>
            <person name="Grigoriev I.V."/>
            <person name="Nagy L.G."/>
            <person name="Martin F."/>
            <person name="Kauserud H."/>
        </authorList>
    </citation>
    <scope>NUCLEOTIDE SEQUENCE</scope>
    <source>
        <strain evidence="1">CBHHK002</strain>
    </source>
</reference>
<gene>
    <name evidence="1" type="ORF">DFH08DRAFT_617132</name>
</gene>